<feature type="region of interest" description="Disordered" evidence="1">
    <location>
        <begin position="588"/>
        <end position="607"/>
    </location>
</feature>
<comment type="caution">
    <text evidence="2">The sequence shown here is derived from an EMBL/GenBank/DDBJ whole genome shotgun (WGS) entry which is preliminary data.</text>
</comment>
<protein>
    <submittedName>
        <fullName evidence="2">Synaptobrevin, longin-like domain protein</fullName>
    </submittedName>
</protein>
<evidence type="ECO:0000256" key="1">
    <source>
        <dbReference type="SAM" id="MobiDB-lite"/>
    </source>
</evidence>
<evidence type="ECO:0000313" key="2">
    <source>
        <dbReference type="EMBL" id="GEU62631.1"/>
    </source>
</evidence>
<name>A0A6L2LLD0_TANCI</name>
<accession>A0A6L2LLD0</accession>
<organism evidence="2">
    <name type="scientific">Tanacetum cinerariifolium</name>
    <name type="common">Dalmatian daisy</name>
    <name type="synonym">Chrysanthemum cinerariifolium</name>
    <dbReference type="NCBI Taxonomy" id="118510"/>
    <lineage>
        <taxon>Eukaryota</taxon>
        <taxon>Viridiplantae</taxon>
        <taxon>Streptophyta</taxon>
        <taxon>Embryophyta</taxon>
        <taxon>Tracheophyta</taxon>
        <taxon>Spermatophyta</taxon>
        <taxon>Magnoliopsida</taxon>
        <taxon>eudicotyledons</taxon>
        <taxon>Gunneridae</taxon>
        <taxon>Pentapetalae</taxon>
        <taxon>asterids</taxon>
        <taxon>campanulids</taxon>
        <taxon>Asterales</taxon>
        <taxon>Asteraceae</taxon>
        <taxon>Asteroideae</taxon>
        <taxon>Anthemideae</taxon>
        <taxon>Anthemidinae</taxon>
        <taxon>Tanacetum</taxon>
    </lineage>
</organism>
<reference evidence="2" key="1">
    <citation type="journal article" date="2019" name="Sci. Rep.">
        <title>Draft genome of Tanacetum cinerariifolium, the natural source of mosquito coil.</title>
        <authorList>
            <person name="Yamashiro T."/>
            <person name="Shiraishi A."/>
            <person name="Satake H."/>
            <person name="Nakayama K."/>
        </authorList>
    </citation>
    <scope>NUCLEOTIDE SEQUENCE</scope>
</reference>
<dbReference type="EMBL" id="BKCJ010004707">
    <property type="protein sequence ID" value="GEU62631.1"/>
    <property type="molecule type" value="Genomic_DNA"/>
</dbReference>
<feature type="region of interest" description="Disordered" evidence="1">
    <location>
        <begin position="231"/>
        <end position="257"/>
    </location>
</feature>
<dbReference type="AlphaFoldDB" id="A0A6L2LLD0"/>
<gene>
    <name evidence="2" type="ORF">Tci_034609</name>
</gene>
<proteinExistence type="predicted"/>
<sequence length="792" mass="88863">MAALRYRDEHNKVGYLLKPTESDYYHQIIDFLRVSHIRYALTHDPIIFDALVKQFWFMATLRSPELADDGGIDDLTIAEIYSGMDNLGYVTEGKLTFFKNRFSPQWRFLVHTILHCLSTKSGSWDQFGSPLAIAFICLSDGRQFYWSSYIFKGMVSNIGNAKKFLMYLRFLQTILGIETRIKKQYQVLRFSSKLFDNMRLNFEGNPMPLLAAMLSQDQKGECAGVAAQAVPQHMHAPDQPQDHLSTPAPPAGQTSGGAEDLITLTALSSIVSTLVQKVTSLETELKDHKKLFKDVVGKLVKKVKAMEVKLRTTKRKMVVSDSDQEEGGKQDVDLDALLALANAVVTVDSNIPPGGASDTSAASKSVPADVPTSANVLTGCTSVPADVPPSVAPAGVSNKGKSLMVEEDITVKERTFKQMKEDILGEQAAKRLHDEEHAQVDRQRAELQRRRQQDVLDSAMYYTEDDWINIMAQVEANASLSKTLLGDDVSEDNFPARMAALIKRKTYMRQFVKNQSSAVYSTGWSKAYVKSFTDDQLKEEFEKIQKVQSNIQIQAFSRTLKRTCPVLKEPSSKRQKYTEAPISSVPEVAQSPVVSSPKSSGARRKSFGRKRLANPKSTLQELDLYADAQTFIKLVSNEDSEDEAPFLWSALVCWEVISIPLGDINALYRIDQSTKHFTTLRQILHMVDRQDLVKLYGLVVKYYETHPVTDAGLILSWRLYTLSNVHVLETVFGEVVYMLADVSYPFSIQLMEMMLRHKLETDKDVVGNDMTTAKQLIQFIKNQLAVAQVSPA</sequence>